<dbReference type="RefSeq" id="WP_135389474.1">
    <property type="nucleotide sequence ID" value="NZ_PGGK01000005.1"/>
</dbReference>
<reference evidence="3 4" key="1">
    <citation type="submission" date="2017-11" db="EMBL/GenBank/DDBJ databases">
        <title>Isolation and Characterization of Methanogenic Archaea from Saline Meromictic Lake at Siberia.</title>
        <authorList>
            <person name="Shen Y."/>
            <person name="Huang H.-H."/>
            <person name="Lai M.-C."/>
            <person name="Chen S.-C."/>
        </authorList>
    </citation>
    <scope>NUCLEOTIDE SEQUENCE [LARGE SCALE GENOMIC DNA]</scope>
    <source>
        <strain evidence="3 4">SY-01</strain>
    </source>
</reference>
<dbReference type="PIRSF" id="PIRSF006692">
    <property type="entry name" value="TF_HTH_AF0396_prd"/>
    <property type="match status" value="1"/>
</dbReference>
<dbReference type="Pfam" id="PF25213">
    <property type="entry name" value="HVO_A0261_N"/>
    <property type="match status" value="1"/>
</dbReference>
<gene>
    <name evidence="3" type="ORF">CUN85_06295</name>
</gene>
<keyword evidence="4" id="KW-1185">Reference proteome</keyword>
<organism evidence="3 4">
    <name type="scientific">Methanolobus halotolerans</name>
    <dbReference type="NCBI Taxonomy" id="2052935"/>
    <lineage>
        <taxon>Archaea</taxon>
        <taxon>Methanobacteriati</taxon>
        <taxon>Methanobacteriota</taxon>
        <taxon>Stenosarchaea group</taxon>
        <taxon>Methanomicrobia</taxon>
        <taxon>Methanosarcinales</taxon>
        <taxon>Methanosarcinaceae</taxon>
        <taxon>Methanolobus</taxon>
    </lineage>
</organism>
<evidence type="ECO:0000259" key="1">
    <source>
        <dbReference type="Pfam" id="PF08350"/>
    </source>
</evidence>
<evidence type="ECO:0000313" key="4">
    <source>
        <dbReference type="Proteomes" id="UP000297295"/>
    </source>
</evidence>
<feature type="domain" description="Methanogenesis regulatory protein FilR1 middle" evidence="1">
    <location>
        <begin position="126"/>
        <end position="253"/>
    </location>
</feature>
<proteinExistence type="predicted"/>
<comment type="caution">
    <text evidence="3">The sequence shown here is derived from an EMBL/GenBank/DDBJ whole genome shotgun (WGS) entry which is preliminary data.</text>
</comment>
<dbReference type="OrthoDB" id="11410at2157"/>
<dbReference type="Proteomes" id="UP000297295">
    <property type="component" value="Unassembled WGS sequence"/>
</dbReference>
<dbReference type="InterPro" id="IPR016490">
    <property type="entry name" value="Tscrpt_reg_HTH_AF0396-typ3"/>
</dbReference>
<dbReference type="InterPro" id="IPR036390">
    <property type="entry name" value="WH_DNA-bd_sf"/>
</dbReference>
<evidence type="ECO:0000313" key="3">
    <source>
        <dbReference type="EMBL" id="TGC09435.1"/>
    </source>
</evidence>
<dbReference type="EMBL" id="PGGK01000005">
    <property type="protein sequence ID" value="TGC09435.1"/>
    <property type="molecule type" value="Genomic_DNA"/>
</dbReference>
<dbReference type="InterPro" id="IPR013561">
    <property type="entry name" value="FilR1_middle_dom"/>
</dbReference>
<feature type="domain" description="HVO-A0261-like N-terminal" evidence="2">
    <location>
        <begin position="8"/>
        <end position="85"/>
    </location>
</feature>
<accession>A0A4E0PZN4</accession>
<name>A0A4E0PZN4_9EURY</name>
<protein>
    <submittedName>
        <fullName evidence="3">Transcriptional regulator</fullName>
    </submittedName>
</protein>
<dbReference type="Pfam" id="PF08350">
    <property type="entry name" value="FilR1_middle"/>
    <property type="match status" value="1"/>
</dbReference>
<evidence type="ECO:0000259" key="2">
    <source>
        <dbReference type="Pfam" id="PF25213"/>
    </source>
</evidence>
<sequence>MKRALLDVIFASEKRKNVLLLLHGGPQEMEPLLKSLDTTRPSLLPQIRILEEHHLINHYDNTYELTTIGNLIVDEMFSLMSTIETLDTDIHYWGTHQLDFIPPHLLSKIGQLKDCKIRTPSFPDLYKLNDEILETSPSSSVHYKIATFFHPLFPDLFSKMIANNVNVYMILSQPVIDKLRTDHSALFDEVMKSELFNLFVYPEQLNLMAAVLNDYHVLMRPLKKNGEYDNTYVLCSSEECLEWGKEFFQYYIQNSIPVTHI</sequence>
<dbReference type="AlphaFoldDB" id="A0A4E0PZN4"/>
<dbReference type="SUPFAM" id="SSF46785">
    <property type="entry name" value="Winged helix' DNA-binding domain"/>
    <property type="match status" value="1"/>
</dbReference>
<dbReference type="InterPro" id="IPR057527">
    <property type="entry name" value="HVO_A0261-like_N"/>
</dbReference>